<dbReference type="Proteomes" id="UP001165427">
    <property type="component" value="Unassembled WGS sequence"/>
</dbReference>
<protein>
    <submittedName>
        <fullName evidence="3">Glycosyltransferase</fullName>
        <ecNumber evidence="3">2.4.-.-</ecNumber>
    </submittedName>
</protein>
<organism evidence="3 4">
    <name type="scientific">Desulfatitalea alkaliphila</name>
    <dbReference type="NCBI Taxonomy" id="2929485"/>
    <lineage>
        <taxon>Bacteria</taxon>
        <taxon>Pseudomonadati</taxon>
        <taxon>Thermodesulfobacteriota</taxon>
        <taxon>Desulfobacteria</taxon>
        <taxon>Desulfobacterales</taxon>
        <taxon>Desulfosarcinaceae</taxon>
        <taxon>Desulfatitalea</taxon>
    </lineage>
</organism>
<dbReference type="PANTHER" id="PTHR45947:SF3">
    <property type="entry name" value="SULFOQUINOVOSYL TRANSFERASE SQD2"/>
    <property type="match status" value="1"/>
</dbReference>
<name>A0AA41UKX8_9BACT</name>
<dbReference type="RefSeq" id="WP_246906701.1">
    <property type="nucleotide sequence ID" value="NZ_JALJRB010000009.1"/>
</dbReference>
<accession>A0AA41UKX8</accession>
<dbReference type="GO" id="GO:0016758">
    <property type="term" value="F:hexosyltransferase activity"/>
    <property type="evidence" value="ECO:0007669"/>
    <property type="project" value="TreeGrafter"/>
</dbReference>
<comment type="caution">
    <text evidence="3">The sequence shown here is derived from an EMBL/GenBank/DDBJ whole genome shotgun (WGS) entry which is preliminary data.</text>
</comment>
<feature type="domain" description="Glycosyl transferase family 1" evidence="1">
    <location>
        <begin position="179"/>
        <end position="340"/>
    </location>
</feature>
<dbReference type="AlphaFoldDB" id="A0AA41UKX8"/>
<evidence type="ECO:0000259" key="2">
    <source>
        <dbReference type="Pfam" id="PF13439"/>
    </source>
</evidence>
<dbReference type="SUPFAM" id="SSF53756">
    <property type="entry name" value="UDP-Glycosyltransferase/glycogen phosphorylase"/>
    <property type="match status" value="1"/>
</dbReference>
<evidence type="ECO:0000313" key="4">
    <source>
        <dbReference type="Proteomes" id="UP001165427"/>
    </source>
</evidence>
<evidence type="ECO:0000313" key="3">
    <source>
        <dbReference type="EMBL" id="MCJ8500911.1"/>
    </source>
</evidence>
<keyword evidence="3" id="KW-0808">Transferase</keyword>
<dbReference type="Gene3D" id="3.40.50.2000">
    <property type="entry name" value="Glycogen Phosphorylase B"/>
    <property type="match status" value="2"/>
</dbReference>
<dbReference type="Pfam" id="PF13439">
    <property type="entry name" value="Glyco_transf_4"/>
    <property type="match status" value="1"/>
</dbReference>
<proteinExistence type="predicted"/>
<reference evidence="3" key="1">
    <citation type="submission" date="2022-04" db="EMBL/GenBank/DDBJ databases">
        <title>Desulfatitalea alkaliphila sp. nov., a novel anaerobic sulfate-reducing bacterium isolated from terrestrial mud volcano, Taman Peninsula, Russia.</title>
        <authorList>
            <person name="Khomyakova M.A."/>
            <person name="Merkel A.Y."/>
            <person name="Slobodkin A.I."/>
        </authorList>
    </citation>
    <scope>NUCLEOTIDE SEQUENCE</scope>
    <source>
        <strain evidence="3">M08but</strain>
    </source>
</reference>
<dbReference type="EC" id="2.4.-.-" evidence="3"/>
<sequence>MSVYIRELSRWLGALGHVVDIFTCAGTPRPESPLATNVRLIHLPVDLQAGKAKGGAAAVVPDVFAALERYRQRYQRTYDLIHSHYWLSGMVGAMAQTRWHRPHITMFHTLGAVKNRSCGAENEPARRIAHERWIAATADHIVVPARREMENLLADYHARRETISIVPCGVDPDLFRPMDRDRAHRELAVPADAELVLYVGRFAPLKGLARLLAAVALLRQQHPRLQLMLVGGDGPQSAGHQALTTEVDRLGLQKTVRFMGRVTQQALPLFYNAADLLALPSFYESFGLVVLEALACGTPVVASPVGAAETLVKPGVNGALVRGDQAADLASALDAVLAESRRTKGTADRIRTTVAGYQWSRIADDMAALYTTVAAHHAAGRRTKALLAPCGAISH</sequence>
<dbReference type="EMBL" id="JALJRB010000009">
    <property type="protein sequence ID" value="MCJ8500911.1"/>
    <property type="molecule type" value="Genomic_DNA"/>
</dbReference>
<dbReference type="InterPro" id="IPR001296">
    <property type="entry name" value="Glyco_trans_1"/>
</dbReference>
<keyword evidence="3" id="KW-0328">Glycosyltransferase</keyword>
<dbReference type="InterPro" id="IPR050194">
    <property type="entry name" value="Glycosyltransferase_grp1"/>
</dbReference>
<dbReference type="Pfam" id="PF00534">
    <property type="entry name" value="Glycos_transf_1"/>
    <property type="match status" value="1"/>
</dbReference>
<keyword evidence="4" id="KW-1185">Reference proteome</keyword>
<dbReference type="InterPro" id="IPR028098">
    <property type="entry name" value="Glyco_trans_4-like_N"/>
</dbReference>
<feature type="domain" description="Glycosyltransferase subfamily 4-like N-terminal" evidence="2">
    <location>
        <begin position="2"/>
        <end position="173"/>
    </location>
</feature>
<dbReference type="PANTHER" id="PTHR45947">
    <property type="entry name" value="SULFOQUINOVOSYL TRANSFERASE SQD2"/>
    <property type="match status" value="1"/>
</dbReference>
<evidence type="ECO:0000259" key="1">
    <source>
        <dbReference type="Pfam" id="PF00534"/>
    </source>
</evidence>
<gene>
    <name evidence="3" type="ORF">MRX98_10040</name>
</gene>